<proteinExistence type="predicted"/>
<keyword evidence="3" id="KW-1185">Reference proteome</keyword>
<dbReference type="EMBL" id="FCOL02000148">
    <property type="protein sequence ID" value="SAL85056.1"/>
    <property type="molecule type" value="Genomic_DNA"/>
</dbReference>
<comment type="caution">
    <text evidence="2">The sequence shown here is derived from an EMBL/GenBank/DDBJ whole genome shotgun (WGS) entry which is preliminary data.</text>
</comment>
<protein>
    <submittedName>
        <fullName evidence="2">Uncharacterized protein</fullName>
    </submittedName>
</protein>
<organism evidence="2 3">
    <name type="scientific">Caballeronia terrestris</name>
    <dbReference type="NCBI Taxonomy" id="1226301"/>
    <lineage>
        <taxon>Bacteria</taxon>
        <taxon>Pseudomonadati</taxon>
        <taxon>Pseudomonadota</taxon>
        <taxon>Betaproteobacteria</taxon>
        <taxon>Burkholderiales</taxon>
        <taxon>Burkholderiaceae</taxon>
        <taxon>Caballeronia</taxon>
    </lineage>
</organism>
<accession>A0A158KV65</accession>
<feature type="region of interest" description="Disordered" evidence="1">
    <location>
        <begin position="52"/>
        <end position="84"/>
    </location>
</feature>
<dbReference type="AlphaFoldDB" id="A0A158KV65"/>
<sequence length="84" mass="9177">MFEAAKVGASPQRLANLEAAIDYIAGTPTHAGEVRPWIRNVETKAFVNIGGRVKPRNGVPRRSRRGWSNAPGARRSATRRLGRA</sequence>
<name>A0A158KV65_9BURK</name>
<reference evidence="2" key="1">
    <citation type="submission" date="2016-01" db="EMBL/GenBank/DDBJ databases">
        <authorList>
            <person name="Peeters C."/>
        </authorList>
    </citation>
    <scope>NUCLEOTIDE SEQUENCE [LARGE SCALE GENOMIC DNA]</scope>
    <source>
        <strain evidence="2">LMG 22937</strain>
    </source>
</reference>
<feature type="compositionally biased region" description="Basic residues" evidence="1">
    <location>
        <begin position="53"/>
        <end position="65"/>
    </location>
</feature>
<dbReference type="Proteomes" id="UP000054925">
    <property type="component" value="Unassembled WGS sequence"/>
</dbReference>
<gene>
    <name evidence="2" type="ORF">AWB67_06841</name>
</gene>
<evidence type="ECO:0000313" key="2">
    <source>
        <dbReference type="EMBL" id="SAL85056.1"/>
    </source>
</evidence>
<evidence type="ECO:0000256" key="1">
    <source>
        <dbReference type="SAM" id="MobiDB-lite"/>
    </source>
</evidence>
<evidence type="ECO:0000313" key="3">
    <source>
        <dbReference type="Proteomes" id="UP000054925"/>
    </source>
</evidence>